<dbReference type="EMBL" id="REFC01000013">
    <property type="protein sequence ID" value="RMA58625.1"/>
    <property type="molecule type" value="Genomic_DNA"/>
</dbReference>
<sequence length="119" mass="13523">MTHFKEIETTNKYNTLFVYSGISSEELAIKVDELLTNQGYKLESGSMGDGVYFKGDKTMRILFGAFVKYFKIRFVVAKRADNNCSLDMRDATPELSGGLMGIRQAKKEMERLTQVMQSL</sequence>
<gene>
    <name evidence="1" type="ORF">BXY75_1999</name>
</gene>
<dbReference type="Proteomes" id="UP000271339">
    <property type="component" value="Unassembled WGS sequence"/>
</dbReference>
<accession>A0A3L9YKG9</accession>
<dbReference type="AlphaFoldDB" id="A0A3L9YKG9"/>
<keyword evidence="2" id="KW-1185">Reference proteome</keyword>
<protein>
    <submittedName>
        <fullName evidence="1">Uncharacterized protein</fullName>
    </submittedName>
</protein>
<reference evidence="1 2" key="1">
    <citation type="submission" date="2018-10" db="EMBL/GenBank/DDBJ databases">
        <title>Genomic Encyclopedia of Archaeal and Bacterial Type Strains, Phase II (KMG-II): from individual species to whole genera.</title>
        <authorList>
            <person name="Goeker M."/>
        </authorList>
    </citation>
    <scope>NUCLEOTIDE SEQUENCE [LARGE SCALE GENOMIC DNA]</scope>
    <source>
        <strain evidence="1 2">DSM 23424</strain>
    </source>
</reference>
<dbReference type="RefSeq" id="WP_121907571.1">
    <property type="nucleotide sequence ID" value="NZ_REFC01000013.1"/>
</dbReference>
<name>A0A3L9YKG9_9FLAO</name>
<comment type="caution">
    <text evidence="1">The sequence shown here is derived from an EMBL/GenBank/DDBJ whole genome shotgun (WGS) entry which is preliminary data.</text>
</comment>
<organism evidence="1 2">
    <name type="scientific">Ulvibacter antarcticus</name>
    <dbReference type="NCBI Taxonomy" id="442714"/>
    <lineage>
        <taxon>Bacteria</taxon>
        <taxon>Pseudomonadati</taxon>
        <taxon>Bacteroidota</taxon>
        <taxon>Flavobacteriia</taxon>
        <taxon>Flavobacteriales</taxon>
        <taxon>Flavobacteriaceae</taxon>
        <taxon>Ulvibacter</taxon>
    </lineage>
</organism>
<evidence type="ECO:0000313" key="2">
    <source>
        <dbReference type="Proteomes" id="UP000271339"/>
    </source>
</evidence>
<proteinExistence type="predicted"/>
<dbReference type="OrthoDB" id="3476253at2"/>
<evidence type="ECO:0000313" key="1">
    <source>
        <dbReference type="EMBL" id="RMA58625.1"/>
    </source>
</evidence>